<reference evidence="4" key="1">
    <citation type="submission" date="2020-11" db="EMBL/GenBank/DDBJ databases">
        <title>Sequencing the genomes of 1000 actinobacteria strains.</title>
        <authorList>
            <person name="Klenk H.-P."/>
        </authorList>
    </citation>
    <scope>NUCLEOTIDE SEQUENCE</scope>
    <source>
        <strain evidence="4">DSM 43175</strain>
    </source>
</reference>
<dbReference type="Proteomes" id="UP000614047">
    <property type="component" value="Unassembled WGS sequence"/>
</dbReference>
<comment type="caution">
    <text evidence="4">The sequence shown here is derived from an EMBL/GenBank/DDBJ whole genome shotgun (WGS) entry which is preliminary data.</text>
</comment>
<dbReference type="RefSeq" id="WP_197011248.1">
    <property type="nucleotide sequence ID" value="NZ_BAABES010000005.1"/>
</dbReference>
<organism evidence="4 5">
    <name type="scientific">Actinomadura viridis</name>
    <dbReference type="NCBI Taxonomy" id="58110"/>
    <lineage>
        <taxon>Bacteria</taxon>
        <taxon>Bacillati</taxon>
        <taxon>Actinomycetota</taxon>
        <taxon>Actinomycetes</taxon>
        <taxon>Streptosporangiales</taxon>
        <taxon>Thermomonosporaceae</taxon>
        <taxon>Actinomadura</taxon>
    </lineage>
</organism>
<dbReference type="Pfam" id="PF03459">
    <property type="entry name" value="TOBE"/>
    <property type="match status" value="1"/>
</dbReference>
<accession>A0A931DCF1</accession>
<keyword evidence="1 2" id="KW-0500">Molybdenum</keyword>
<dbReference type="InterPro" id="IPR004606">
    <property type="entry name" value="Mop_domain"/>
</dbReference>
<dbReference type="GO" id="GO:0003677">
    <property type="term" value="F:DNA binding"/>
    <property type="evidence" value="ECO:0007669"/>
    <property type="project" value="InterPro"/>
</dbReference>
<dbReference type="InterPro" id="IPR010093">
    <property type="entry name" value="SinI_DNA-bd"/>
</dbReference>
<dbReference type="NCBIfam" id="TIGR01764">
    <property type="entry name" value="excise"/>
    <property type="match status" value="1"/>
</dbReference>
<gene>
    <name evidence="4" type="ORF">IW256_002657</name>
</gene>
<dbReference type="EMBL" id="JADOUA010000001">
    <property type="protein sequence ID" value="MBG6088544.1"/>
    <property type="molecule type" value="Genomic_DNA"/>
</dbReference>
<dbReference type="SUPFAM" id="SSF50331">
    <property type="entry name" value="MOP-like"/>
    <property type="match status" value="1"/>
</dbReference>
<sequence>MTTFRISEAAALLGVSADTVRRWVDGGRLPASRDEHGRRLVPAAELAVFVRDAARRESAAEPGEPRFSSARNRMRGIVTDVRRDGVMAQVEIQAGPFRVISLMSREAADELGLEPGVVADAVVKSTNVVVELPE</sequence>
<dbReference type="GO" id="GO:0015689">
    <property type="term" value="P:molybdate ion transport"/>
    <property type="evidence" value="ECO:0007669"/>
    <property type="project" value="InterPro"/>
</dbReference>
<dbReference type="CDD" id="cd04762">
    <property type="entry name" value="HTH_MerR-trunc"/>
    <property type="match status" value="1"/>
</dbReference>
<dbReference type="Pfam" id="PF12728">
    <property type="entry name" value="HTH_17"/>
    <property type="match status" value="1"/>
</dbReference>
<dbReference type="PROSITE" id="PS51866">
    <property type="entry name" value="MOP"/>
    <property type="match status" value="1"/>
</dbReference>
<evidence type="ECO:0000256" key="1">
    <source>
        <dbReference type="ARBA" id="ARBA00022505"/>
    </source>
</evidence>
<dbReference type="Gene3D" id="2.40.50.100">
    <property type="match status" value="1"/>
</dbReference>
<evidence type="ECO:0000259" key="3">
    <source>
        <dbReference type="PROSITE" id="PS51866"/>
    </source>
</evidence>
<protein>
    <submittedName>
        <fullName evidence="4">Molybdopterin-binding protein</fullName>
    </submittedName>
</protein>
<dbReference type="InterPro" id="IPR005116">
    <property type="entry name" value="Transp-assoc_OB_typ1"/>
</dbReference>
<dbReference type="AlphaFoldDB" id="A0A931DCF1"/>
<evidence type="ECO:0000313" key="5">
    <source>
        <dbReference type="Proteomes" id="UP000614047"/>
    </source>
</evidence>
<evidence type="ECO:0000313" key="4">
    <source>
        <dbReference type="EMBL" id="MBG6088544.1"/>
    </source>
</evidence>
<dbReference type="InterPro" id="IPR041657">
    <property type="entry name" value="HTH_17"/>
</dbReference>
<evidence type="ECO:0000256" key="2">
    <source>
        <dbReference type="PROSITE-ProRule" id="PRU01213"/>
    </source>
</evidence>
<dbReference type="Gene3D" id="1.10.1660.10">
    <property type="match status" value="1"/>
</dbReference>
<name>A0A931DCF1_9ACTN</name>
<feature type="domain" description="Mop" evidence="3">
    <location>
        <begin position="67"/>
        <end position="132"/>
    </location>
</feature>
<proteinExistence type="predicted"/>
<dbReference type="InterPro" id="IPR008995">
    <property type="entry name" value="Mo/tungstate-bd_C_term_dom"/>
</dbReference>
<keyword evidence="5" id="KW-1185">Reference proteome</keyword>